<sequence length="437" mass="48688">MTQTHYPVIVIGGGQAGLSISHQLTQRGIDHLVFEKHRIGHAWREYRWDSFCLVTPNWQCKLPDFPYTGKDPEGFMGKHAIVEYIEQFAASFGAPVREGVSVTRLRRVTSDAATMFELETSAGVFTADQVVVAVGGYHLPVVPRMAERLPKDLAQIHSREYKNPQSMPDGDVLVIGSGQSGCQIAEDLHIAGRKVHLCVGGAPRVARRYRGKDVVEWLDLMGFYDLPVHKHPLKEQVRGRANHYVTGRDGGRDIDLRLRASEGMNLYGRLLAIEDGVMHFGQDLKQNLDKADETSESIKTSIDKFIGERGISAPTEPRYTPLWHPPEPAVTTLDLKASNIRSVIWSIGYRADFSWIEIPVFDGRGYPGHQRGVTTCEGLYFLGLPWLYTWGSGRFSGVARDAAYVADRIELCRSEDADDEVAVPYDGAHMIEALIGS</sequence>
<dbReference type="Pfam" id="PF13738">
    <property type="entry name" value="Pyr_redox_3"/>
    <property type="match status" value="1"/>
</dbReference>
<evidence type="ECO:0000256" key="1">
    <source>
        <dbReference type="ARBA" id="ARBA00023002"/>
    </source>
</evidence>
<reference evidence="2 3" key="1">
    <citation type="submission" date="2020-10" db="EMBL/GenBank/DDBJ databases">
        <title>Wide distribution of Phycisphaera-like planctomycetes from WD2101 soil group in peatlands and genome analysis of the first cultivated representative.</title>
        <authorList>
            <person name="Dedysh S.N."/>
            <person name="Beletsky A.V."/>
            <person name="Ivanova A."/>
            <person name="Kulichevskaya I.S."/>
            <person name="Suzina N.E."/>
            <person name="Philippov D.A."/>
            <person name="Rakitin A.L."/>
            <person name="Mardanov A.V."/>
            <person name="Ravin N.V."/>
        </authorList>
    </citation>
    <scope>NUCLEOTIDE SEQUENCE [LARGE SCALE GENOMIC DNA]</scope>
    <source>
        <strain evidence="2 3">M1803</strain>
    </source>
</reference>
<dbReference type="PANTHER" id="PTHR43539:SF78">
    <property type="entry name" value="FLAVIN-CONTAINING MONOOXYGENASE"/>
    <property type="match status" value="1"/>
</dbReference>
<dbReference type="Proteomes" id="UP000593765">
    <property type="component" value="Chromosome"/>
</dbReference>
<dbReference type="InterPro" id="IPR050982">
    <property type="entry name" value="Auxin_biosynth/cation_transpt"/>
</dbReference>
<name>A0A7M2WW08_9BACT</name>
<dbReference type="InterPro" id="IPR024000">
    <property type="entry name" value="CHP04046_FMN-dependent"/>
</dbReference>
<dbReference type="KEGG" id="hbs:IPV69_26385"/>
<dbReference type="Gene3D" id="3.50.50.60">
    <property type="entry name" value="FAD/NAD(P)-binding domain"/>
    <property type="match status" value="2"/>
</dbReference>
<organism evidence="2 3">
    <name type="scientific">Humisphaera borealis</name>
    <dbReference type="NCBI Taxonomy" id="2807512"/>
    <lineage>
        <taxon>Bacteria</taxon>
        <taxon>Pseudomonadati</taxon>
        <taxon>Planctomycetota</taxon>
        <taxon>Phycisphaerae</taxon>
        <taxon>Tepidisphaerales</taxon>
        <taxon>Tepidisphaeraceae</taxon>
        <taxon>Humisphaera</taxon>
    </lineage>
</organism>
<dbReference type="NCBIfam" id="TIGR04046">
    <property type="entry name" value="MSMEG_0569_nitr"/>
    <property type="match status" value="1"/>
</dbReference>
<dbReference type="PANTHER" id="PTHR43539">
    <property type="entry name" value="FLAVIN-BINDING MONOOXYGENASE-LIKE PROTEIN (AFU_ORTHOLOGUE AFUA_4G09220)"/>
    <property type="match status" value="1"/>
</dbReference>
<keyword evidence="3" id="KW-1185">Reference proteome</keyword>
<dbReference type="EMBL" id="CP063458">
    <property type="protein sequence ID" value="QOV89675.1"/>
    <property type="molecule type" value="Genomic_DNA"/>
</dbReference>
<dbReference type="AlphaFoldDB" id="A0A7M2WW08"/>
<proteinExistence type="predicted"/>
<dbReference type="GO" id="GO:0050660">
    <property type="term" value="F:flavin adenine dinucleotide binding"/>
    <property type="evidence" value="ECO:0007669"/>
    <property type="project" value="TreeGrafter"/>
</dbReference>
<dbReference type="PRINTS" id="PR00368">
    <property type="entry name" value="FADPNR"/>
</dbReference>
<evidence type="ECO:0000313" key="3">
    <source>
        <dbReference type="Proteomes" id="UP000593765"/>
    </source>
</evidence>
<dbReference type="SUPFAM" id="SSF51905">
    <property type="entry name" value="FAD/NAD(P)-binding domain"/>
    <property type="match status" value="1"/>
</dbReference>
<dbReference type="GO" id="GO:0004497">
    <property type="term" value="F:monooxygenase activity"/>
    <property type="evidence" value="ECO:0007669"/>
    <property type="project" value="TreeGrafter"/>
</dbReference>
<dbReference type="RefSeq" id="WP_206292727.1">
    <property type="nucleotide sequence ID" value="NZ_CP063458.1"/>
</dbReference>
<keyword evidence="1" id="KW-0560">Oxidoreductase</keyword>
<protein>
    <submittedName>
        <fullName evidence="2">MSMEG_0569 family flavin-dependent oxidoreductase</fullName>
    </submittedName>
</protein>
<dbReference type="PRINTS" id="PR00411">
    <property type="entry name" value="PNDRDTASEI"/>
</dbReference>
<gene>
    <name evidence="2" type="ORF">IPV69_26385</name>
</gene>
<evidence type="ECO:0000313" key="2">
    <source>
        <dbReference type="EMBL" id="QOV89675.1"/>
    </source>
</evidence>
<accession>A0A7M2WW08</accession>
<dbReference type="InterPro" id="IPR036188">
    <property type="entry name" value="FAD/NAD-bd_sf"/>
</dbReference>